<dbReference type="AlphaFoldDB" id="A0A6C0GTI7"/>
<dbReference type="EMBL" id="CP048222">
    <property type="protein sequence ID" value="QHT70770.1"/>
    <property type="molecule type" value="Genomic_DNA"/>
</dbReference>
<evidence type="ECO:0000313" key="2">
    <source>
        <dbReference type="Proteomes" id="UP000480178"/>
    </source>
</evidence>
<keyword evidence="2" id="KW-1185">Reference proteome</keyword>
<dbReference type="KEGG" id="rhoz:GXP67_31040"/>
<evidence type="ECO:0000313" key="1">
    <source>
        <dbReference type="EMBL" id="QHT70770.1"/>
    </source>
</evidence>
<reference evidence="1 2" key="1">
    <citation type="submission" date="2020-01" db="EMBL/GenBank/DDBJ databases">
        <authorList>
            <person name="Kim M.K."/>
        </authorList>
    </citation>
    <scope>NUCLEOTIDE SEQUENCE [LARGE SCALE GENOMIC DNA]</scope>
    <source>
        <strain evidence="1 2">172606-1</strain>
    </source>
</reference>
<proteinExistence type="predicted"/>
<dbReference type="RefSeq" id="WP_162446740.1">
    <property type="nucleotide sequence ID" value="NZ_CP048222.1"/>
</dbReference>
<sequence length="139" mass="15301">MKTLLLLVNIIVSLTITKIDSPAQALASNFTPKSVTNSPKSTPTSATNLAAIVVQSGDNKFSVGLHVESQMEGKLTIKLKSSTTVLHREVVNSKTYARKYDMYNLPVGEYQIEVESKQEIYTKKMSIKTLNGVRVLTLL</sequence>
<organism evidence="1 2">
    <name type="scientific">Rhodocytophaga rosea</name>
    <dbReference type="NCBI Taxonomy" id="2704465"/>
    <lineage>
        <taxon>Bacteria</taxon>
        <taxon>Pseudomonadati</taxon>
        <taxon>Bacteroidota</taxon>
        <taxon>Cytophagia</taxon>
        <taxon>Cytophagales</taxon>
        <taxon>Rhodocytophagaceae</taxon>
        <taxon>Rhodocytophaga</taxon>
    </lineage>
</organism>
<name>A0A6C0GTI7_9BACT</name>
<dbReference type="Proteomes" id="UP000480178">
    <property type="component" value="Chromosome"/>
</dbReference>
<accession>A0A6C0GTI7</accession>
<gene>
    <name evidence="1" type="ORF">GXP67_31040</name>
</gene>
<protein>
    <submittedName>
        <fullName evidence="1">Uncharacterized protein</fullName>
    </submittedName>
</protein>